<dbReference type="RefSeq" id="WP_113845977.1">
    <property type="nucleotide sequence ID" value="NZ_JBDKBI010000014.1"/>
</dbReference>
<feature type="transmembrane region" description="Helical" evidence="1">
    <location>
        <begin position="244"/>
        <end position="266"/>
    </location>
</feature>
<evidence type="ECO:0000313" key="4">
    <source>
        <dbReference type="Proteomes" id="UP000252797"/>
    </source>
</evidence>
<dbReference type="AlphaFoldDB" id="A0A367CGK3"/>
<evidence type="ECO:0008006" key="6">
    <source>
        <dbReference type="Google" id="ProtNLM"/>
    </source>
</evidence>
<keyword evidence="1" id="KW-0812">Transmembrane</keyword>
<keyword evidence="1" id="KW-1133">Transmembrane helix</keyword>
<dbReference type="EMBL" id="UGIF01000002">
    <property type="protein sequence ID" value="STP30747.1"/>
    <property type="molecule type" value="Genomic_DNA"/>
</dbReference>
<keyword evidence="1" id="KW-0472">Membrane</keyword>
<dbReference type="EMBL" id="LEPB01000004">
    <property type="protein sequence ID" value="RCA11130.1"/>
    <property type="molecule type" value="Genomic_DNA"/>
</dbReference>
<evidence type="ECO:0000313" key="5">
    <source>
        <dbReference type="Proteomes" id="UP000254070"/>
    </source>
</evidence>
<reference evidence="2 4" key="1">
    <citation type="submission" date="2015-06" db="EMBL/GenBank/DDBJ databases">
        <title>The Genome Sequence of Enterococcus durans 4EA1.</title>
        <authorList>
            <consortium name="The Broad Institute Genomics Platform"/>
            <consortium name="The Broad Institute Genome Sequencing Center for Infectious Disease"/>
            <person name="Earl A.M."/>
            <person name="Van Tyne D."/>
            <person name="Lebreton F."/>
            <person name="Saavedra J.T."/>
            <person name="Gilmore M.S."/>
            <person name="Manson Mcguire A."/>
            <person name="Clock S."/>
            <person name="Crupain M."/>
            <person name="Rangan U."/>
            <person name="Young S."/>
            <person name="Abouelleil A."/>
            <person name="Cao P."/>
            <person name="Chapman S.B."/>
            <person name="Griggs A."/>
            <person name="Priest M."/>
            <person name="Shea T."/>
            <person name="Wortman J."/>
            <person name="Nusbaum C."/>
            <person name="Birren B."/>
        </authorList>
    </citation>
    <scope>NUCLEOTIDE SEQUENCE [LARGE SCALE GENOMIC DNA]</scope>
    <source>
        <strain evidence="2 4">4EA1</strain>
    </source>
</reference>
<reference evidence="3 5" key="2">
    <citation type="submission" date="2018-06" db="EMBL/GenBank/DDBJ databases">
        <authorList>
            <consortium name="Pathogen Informatics"/>
            <person name="Doyle S."/>
        </authorList>
    </citation>
    <scope>NUCLEOTIDE SEQUENCE [LARGE SCALE GENOMIC DNA]</scope>
    <source>
        <strain evidence="3 5">NCTC8129</strain>
    </source>
</reference>
<evidence type="ECO:0000313" key="3">
    <source>
        <dbReference type="EMBL" id="STP30747.1"/>
    </source>
</evidence>
<feature type="transmembrane region" description="Helical" evidence="1">
    <location>
        <begin position="198"/>
        <end position="220"/>
    </location>
</feature>
<organism evidence="2 4">
    <name type="scientific">Enterococcus durans</name>
    <dbReference type="NCBI Taxonomy" id="53345"/>
    <lineage>
        <taxon>Bacteria</taxon>
        <taxon>Bacillati</taxon>
        <taxon>Bacillota</taxon>
        <taxon>Bacilli</taxon>
        <taxon>Lactobacillales</taxon>
        <taxon>Enterococcaceae</taxon>
        <taxon>Enterococcus</taxon>
    </lineage>
</organism>
<dbReference type="Proteomes" id="UP000254070">
    <property type="component" value="Unassembled WGS sequence"/>
</dbReference>
<proteinExistence type="predicted"/>
<feature type="transmembrane region" description="Helical" evidence="1">
    <location>
        <begin position="272"/>
        <end position="295"/>
    </location>
</feature>
<accession>A0A367CGK3</accession>
<gene>
    <name evidence="2" type="ORF">EA71_01885</name>
    <name evidence="3" type="ORF">NCTC8129_03001</name>
</gene>
<sequence length="303" mass="35381">MKKTIILLLSFIISLLFTLNTYYKQNQQVLIEESNHLYTPKSLVIETTFSDFISNKEIKSRPFRLFSQVENEQLNIRAFYSNDYSYWNAPIHNGRFFKKNHESTALVGTNVPIHEVGGIKYFLYNSKEYEVIGYLGKYVPEYFQNSVLLSDNSFFRDEIGQYILDGDYPENSKEYLTISNQNNVGIGRFLNLDFFTPLLSTFTHLIIVLTTIFLAFLYNLMSQKERTIRFLLGTTHLKYLQEKLLILNSLLIISVLPMIISVNFIISDVGIFSYSMGLILYLLLINLEYIVIFFIDIRKEGLE</sequence>
<dbReference type="Proteomes" id="UP000252797">
    <property type="component" value="Unassembled WGS sequence"/>
</dbReference>
<evidence type="ECO:0000313" key="2">
    <source>
        <dbReference type="EMBL" id="RCA11130.1"/>
    </source>
</evidence>
<evidence type="ECO:0000256" key="1">
    <source>
        <dbReference type="SAM" id="Phobius"/>
    </source>
</evidence>
<name>A0A367CGK3_9ENTE</name>
<protein>
    <recommendedName>
        <fullName evidence="6">Bacteriocin-associated integral membrane protein</fullName>
    </recommendedName>
</protein>